<keyword evidence="3" id="KW-0812">Transmembrane</keyword>
<feature type="domain" description="BD-FAE-like" evidence="4">
    <location>
        <begin position="130"/>
        <end position="316"/>
    </location>
</feature>
<keyword evidence="3" id="KW-0472">Membrane</keyword>
<evidence type="ECO:0000313" key="6">
    <source>
        <dbReference type="Proteomes" id="UP000216451"/>
    </source>
</evidence>
<evidence type="ECO:0000256" key="1">
    <source>
        <dbReference type="ARBA" id="ARBA00022801"/>
    </source>
</evidence>
<dbReference type="InterPro" id="IPR049492">
    <property type="entry name" value="BD-FAE-like_dom"/>
</dbReference>
<feature type="transmembrane region" description="Helical" evidence="3">
    <location>
        <begin position="46"/>
        <end position="67"/>
    </location>
</feature>
<keyword evidence="3" id="KW-1133">Transmembrane helix</keyword>
<comment type="caution">
    <text evidence="5">The sequence shown here is derived from an EMBL/GenBank/DDBJ whole genome shotgun (WGS) entry which is preliminary data.</text>
</comment>
<dbReference type="GO" id="GO:0016787">
    <property type="term" value="F:hydrolase activity"/>
    <property type="evidence" value="ECO:0007669"/>
    <property type="project" value="UniProtKB-KW"/>
</dbReference>
<dbReference type="Pfam" id="PF20434">
    <property type="entry name" value="BD-FAE"/>
    <property type="match status" value="1"/>
</dbReference>
<feature type="region of interest" description="Disordered" evidence="2">
    <location>
        <begin position="14"/>
        <end position="33"/>
    </location>
</feature>
<dbReference type="Gene3D" id="3.40.50.1820">
    <property type="entry name" value="alpha/beta hydrolase"/>
    <property type="match status" value="1"/>
</dbReference>
<dbReference type="EMBL" id="MWXA01000005">
    <property type="protein sequence ID" value="OZG67283.1"/>
    <property type="molecule type" value="Genomic_DNA"/>
</dbReference>
<gene>
    <name evidence="5" type="ORF">BAQU_1356</name>
</gene>
<dbReference type="PANTHER" id="PTHR48081">
    <property type="entry name" value="AB HYDROLASE SUPERFAMILY PROTEIN C4A8.06C"/>
    <property type="match status" value="1"/>
</dbReference>
<keyword evidence="6" id="KW-1185">Reference proteome</keyword>
<dbReference type="PANTHER" id="PTHR48081:SF13">
    <property type="entry name" value="ALPHA_BETA HYDROLASE"/>
    <property type="match status" value="1"/>
</dbReference>
<dbReference type="SUPFAM" id="SSF53474">
    <property type="entry name" value="alpha/beta-Hydrolases"/>
    <property type="match status" value="1"/>
</dbReference>
<evidence type="ECO:0000313" key="5">
    <source>
        <dbReference type="EMBL" id="OZG67283.1"/>
    </source>
</evidence>
<sequence>MEYWGSRVTGMRLDMHRGRRTSPKDNTSLESGTKARRRGLRLFGRIMLSAIATIVGIALIAVVAFNVSPWPSALIFRRAFEAGNVQKPRGYAAARRAVSMRSNLTYPSRYQRNDFDLYLPKLSKDAKSASVQSLPIIVWVHGGGFITGDKLGVSTYATMLASHGYAVAAMNYDYAPDAQYPAPVVQVGELITHLYAIAARYGLDANRIIIGGDSAGAQIAAQFAAIETTAGYATKAGIHAVALHKPIEAALLFCGPYDVSQMTDMGSSWIAKQFVQTVGWSYLGQKHWQDTKAAKTASVVDFVSANFPRSYIVDGNYFSFPTQAREMYGRLRTQNVAAKLTLYPDNPKLPHEFQFDFSHPQSYEVWKNTLQFLKA</sequence>
<accession>A0A261G7V6</accession>
<evidence type="ECO:0000256" key="3">
    <source>
        <dbReference type="SAM" id="Phobius"/>
    </source>
</evidence>
<keyword evidence="1" id="KW-0378">Hydrolase</keyword>
<evidence type="ECO:0000256" key="2">
    <source>
        <dbReference type="SAM" id="MobiDB-lite"/>
    </source>
</evidence>
<reference evidence="5 6" key="1">
    <citation type="journal article" date="2017" name="BMC Genomics">
        <title>Comparative genomic and phylogenomic analyses of the Bifidobacteriaceae family.</title>
        <authorList>
            <person name="Lugli G.A."/>
            <person name="Milani C."/>
            <person name="Turroni F."/>
            <person name="Duranti S."/>
            <person name="Mancabelli L."/>
            <person name="Mangifesta M."/>
            <person name="Ferrario C."/>
            <person name="Modesto M."/>
            <person name="Mattarelli P."/>
            <person name="Jiri K."/>
            <person name="van Sinderen D."/>
            <person name="Ventura M."/>
        </authorList>
    </citation>
    <scope>NUCLEOTIDE SEQUENCE [LARGE SCALE GENOMIC DNA]</scope>
    <source>
        <strain evidence="5 6">LMG 28769</strain>
    </source>
</reference>
<dbReference type="InterPro" id="IPR050300">
    <property type="entry name" value="GDXG_lipolytic_enzyme"/>
</dbReference>
<dbReference type="AlphaFoldDB" id="A0A261G7V6"/>
<name>A0A261G7V6_9BIFI</name>
<proteinExistence type="predicted"/>
<protein>
    <submittedName>
        <fullName evidence="5">Multidrug transporter</fullName>
    </submittedName>
</protein>
<dbReference type="InterPro" id="IPR029058">
    <property type="entry name" value="AB_hydrolase_fold"/>
</dbReference>
<evidence type="ECO:0000259" key="4">
    <source>
        <dbReference type="Pfam" id="PF20434"/>
    </source>
</evidence>
<organism evidence="5 6">
    <name type="scientific">Bifidobacterium aquikefiri</name>
    <dbReference type="NCBI Taxonomy" id="1653207"/>
    <lineage>
        <taxon>Bacteria</taxon>
        <taxon>Bacillati</taxon>
        <taxon>Actinomycetota</taxon>
        <taxon>Actinomycetes</taxon>
        <taxon>Bifidobacteriales</taxon>
        <taxon>Bifidobacteriaceae</taxon>
        <taxon>Bifidobacterium</taxon>
    </lineage>
</organism>
<dbReference type="Proteomes" id="UP000216451">
    <property type="component" value="Unassembled WGS sequence"/>
</dbReference>